<evidence type="ECO:0000313" key="2">
    <source>
        <dbReference type="EMBL" id="KIO04019.1"/>
    </source>
</evidence>
<evidence type="ECO:0000256" key="1">
    <source>
        <dbReference type="SAM" id="MobiDB-lite"/>
    </source>
</evidence>
<reference evidence="2 3" key="1">
    <citation type="submission" date="2014-04" db="EMBL/GenBank/DDBJ databases">
        <authorList>
            <consortium name="DOE Joint Genome Institute"/>
            <person name="Kuo A."/>
            <person name="Kohler A."/>
            <person name="Costa M.D."/>
            <person name="Nagy L.G."/>
            <person name="Floudas D."/>
            <person name="Copeland A."/>
            <person name="Barry K.W."/>
            <person name="Cichocki N."/>
            <person name="Veneault-Fourrey C."/>
            <person name="LaButti K."/>
            <person name="Lindquist E.A."/>
            <person name="Lipzen A."/>
            <person name="Lundell T."/>
            <person name="Morin E."/>
            <person name="Murat C."/>
            <person name="Sun H."/>
            <person name="Tunlid A."/>
            <person name="Henrissat B."/>
            <person name="Grigoriev I.V."/>
            <person name="Hibbett D.S."/>
            <person name="Martin F."/>
            <person name="Nordberg H.P."/>
            <person name="Cantor M.N."/>
            <person name="Hua S.X."/>
        </authorList>
    </citation>
    <scope>NUCLEOTIDE SEQUENCE [LARGE SCALE GENOMIC DNA]</scope>
    <source>
        <strain evidence="2 3">Marx 270</strain>
    </source>
</reference>
<dbReference type="STRING" id="870435.A0A0C3P926"/>
<dbReference type="EMBL" id="KN831973">
    <property type="protein sequence ID" value="KIO04019.1"/>
    <property type="molecule type" value="Genomic_DNA"/>
</dbReference>
<dbReference type="Proteomes" id="UP000054217">
    <property type="component" value="Unassembled WGS sequence"/>
</dbReference>
<feature type="compositionally biased region" description="Polar residues" evidence="1">
    <location>
        <begin position="64"/>
        <end position="92"/>
    </location>
</feature>
<name>A0A0C3P926_PISTI</name>
<organism evidence="2 3">
    <name type="scientific">Pisolithus tinctorius Marx 270</name>
    <dbReference type="NCBI Taxonomy" id="870435"/>
    <lineage>
        <taxon>Eukaryota</taxon>
        <taxon>Fungi</taxon>
        <taxon>Dikarya</taxon>
        <taxon>Basidiomycota</taxon>
        <taxon>Agaricomycotina</taxon>
        <taxon>Agaricomycetes</taxon>
        <taxon>Agaricomycetidae</taxon>
        <taxon>Boletales</taxon>
        <taxon>Sclerodermatineae</taxon>
        <taxon>Pisolithaceae</taxon>
        <taxon>Pisolithus</taxon>
    </lineage>
</organism>
<gene>
    <name evidence="2" type="ORF">M404DRAFT_9346</name>
</gene>
<feature type="region of interest" description="Disordered" evidence="1">
    <location>
        <begin position="64"/>
        <end position="93"/>
    </location>
</feature>
<accession>A0A0C3P926</accession>
<dbReference type="OrthoDB" id="2872628at2759"/>
<keyword evidence="3" id="KW-1185">Reference proteome</keyword>
<proteinExistence type="predicted"/>
<dbReference type="InParanoid" id="A0A0C3P926"/>
<sequence length="156" mass="16366">MSLESASSSAVCGGYWVIAINALRKYQTAGARPTAAFLISARPLSGLVLCDSYPLYSTLSTRATENAQISSPGGSRETSQAGGIGPNSQSRMQPVLTDEQADFVASIYQNNVPAPVVARVLERMLANPNPSPYGSNPGAAVGPYDPELRAYMPMPA</sequence>
<protein>
    <submittedName>
        <fullName evidence="2">Uncharacterized protein</fullName>
    </submittedName>
</protein>
<dbReference type="HOGENOM" id="CLU_1687396_0_0_1"/>
<dbReference type="AlphaFoldDB" id="A0A0C3P926"/>
<evidence type="ECO:0000313" key="3">
    <source>
        <dbReference type="Proteomes" id="UP000054217"/>
    </source>
</evidence>
<reference evidence="3" key="2">
    <citation type="submission" date="2015-01" db="EMBL/GenBank/DDBJ databases">
        <title>Evolutionary Origins and Diversification of the Mycorrhizal Mutualists.</title>
        <authorList>
            <consortium name="DOE Joint Genome Institute"/>
            <consortium name="Mycorrhizal Genomics Consortium"/>
            <person name="Kohler A."/>
            <person name="Kuo A."/>
            <person name="Nagy L.G."/>
            <person name="Floudas D."/>
            <person name="Copeland A."/>
            <person name="Barry K.W."/>
            <person name="Cichocki N."/>
            <person name="Veneault-Fourrey C."/>
            <person name="LaButti K."/>
            <person name="Lindquist E.A."/>
            <person name="Lipzen A."/>
            <person name="Lundell T."/>
            <person name="Morin E."/>
            <person name="Murat C."/>
            <person name="Riley R."/>
            <person name="Ohm R."/>
            <person name="Sun H."/>
            <person name="Tunlid A."/>
            <person name="Henrissat B."/>
            <person name="Grigoriev I.V."/>
            <person name="Hibbett D.S."/>
            <person name="Martin F."/>
        </authorList>
    </citation>
    <scope>NUCLEOTIDE SEQUENCE [LARGE SCALE GENOMIC DNA]</scope>
    <source>
        <strain evidence="3">Marx 270</strain>
    </source>
</reference>